<comment type="caution">
    <text evidence="1">The sequence shown here is derived from an EMBL/GenBank/DDBJ whole genome shotgun (WGS) entry which is preliminary data.</text>
</comment>
<gene>
    <name evidence="1" type="ORF">UY01_C0014G0001</name>
</gene>
<feature type="non-terminal residue" evidence="1">
    <location>
        <position position="23"/>
    </location>
</feature>
<dbReference type="AlphaFoldDB" id="A0A0G1T0N2"/>
<evidence type="ECO:0000313" key="1">
    <source>
        <dbReference type="EMBL" id="KKU75381.1"/>
    </source>
</evidence>
<accession>A0A0G1T0N2</accession>
<dbReference type="Proteomes" id="UP000034879">
    <property type="component" value="Unassembled WGS sequence"/>
</dbReference>
<sequence length="23" mass="2719">MVLSTSAPVAIFRCDEFRQNWTF</sequence>
<proteinExistence type="predicted"/>
<name>A0A0G1T0N2_9BACT</name>
<evidence type="ECO:0000313" key="2">
    <source>
        <dbReference type="Proteomes" id="UP000034879"/>
    </source>
</evidence>
<organism evidence="1 2">
    <name type="scientific">Candidatus Nomurabacteria bacterium GW2011_GWB1_47_6</name>
    <dbReference type="NCBI Taxonomy" id="1618749"/>
    <lineage>
        <taxon>Bacteria</taxon>
        <taxon>Candidatus Nomuraibacteriota</taxon>
    </lineage>
</organism>
<reference evidence="1 2" key="1">
    <citation type="journal article" date="2015" name="Nature">
        <title>rRNA introns, odd ribosomes, and small enigmatic genomes across a large radiation of phyla.</title>
        <authorList>
            <person name="Brown C.T."/>
            <person name="Hug L.A."/>
            <person name="Thomas B.C."/>
            <person name="Sharon I."/>
            <person name="Castelle C.J."/>
            <person name="Singh A."/>
            <person name="Wilkins M.J."/>
            <person name="Williams K.H."/>
            <person name="Banfield J.F."/>
        </authorList>
    </citation>
    <scope>NUCLEOTIDE SEQUENCE [LARGE SCALE GENOMIC DNA]</scope>
</reference>
<dbReference type="EMBL" id="LCOJ01000014">
    <property type="protein sequence ID" value="KKU75381.1"/>
    <property type="molecule type" value="Genomic_DNA"/>
</dbReference>
<protein>
    <submittedName>
        <fullName evidence="1">Uncharacterized protein</fullName>
    </submittedName>
</protein>